<dbReference type="GO" id="GO:0006629">
    <property type="term" value="P:lipid metabolic process"/>
    <property type="evidence" value="ECO:0007669"/>
    <property type="project" value="UniProtKB-KW"/>
</dbReference>
<keyword evidence="8" id="KW-1133">Transmembrane helix</keyword>
<dbReference type="PANTHER" id="PTHR11214">
    <property type="entry name" value="BETA-1,3-N-ACETYLGLUCOSAMINYLTRANSFERASE"/>
    <property type="match status" value="1"/>
</dbReference>
<evidence type="ECO:0000256" key="4">
    <source>
        <dbReference type="ARBA" id="ARBA00022676"/>
    </source>
</evidence>
<dbReference type="PANTHER" id="PTHR11214:SF23">
    <property type="entry name" value="N-ACETYLLACTOSAMINIDE BETA-1,3-N-ACETYLGLUCOSAMINYLTRANSFERASE 3"/>
    <property type="match status" value="1"/>
</dbReference>
<keyword evidence="7" id="KW-0735">Signal-anchor</keyword>
<dbReference type="GO" id="GO:0030311">
    <property type="term" value="P:poly-N-acetyllactosamine biosynthetic process"/>
    <property type="evidence" value="ECO:0007669"/>
    <property type="project" value="TreeGrafter"/>
</dbReference>
<evidence type="ECO:0000313" key="15">
    <source>
        <dbReference type="Proteomes" id="UP000694388"/>
    </source>
</evidence>
<dbReference type="GO" id="GO:0016758">
    <property type="term" value="F:hexosyltransferase activity"/>
    <property type="evidence" value="ECO:0007669"/>
    <property type="project" value="InterPro"/>
</dbReference>
<dbReference type="EC" id="2.4.1.-" evidence="13"/>
<evidence type="ECO:0000256" key="5">
    <source>
        <dbReference type="ARBA" id="ARBA00022679"/>
    </source>
</evidence>
<comment type="pathway">
    <text evidence="2">Protein modification; protein glycosylation.</text>
</comment>
<dbReference type="OMA" id="ENAQHND"/>
<protein>
    <recommendedName>
        <fullName evidence="13">Hexosyltransferase</fullName>
        <ecNumber evidence="13">2.4.1.-</ecNumber>
    </recommendedName>
</protein>
<keyword evidence="10" id="KW-0443">Lipid metabolism</keyword>
<dbReference type="AlphaFoldDB" id="A0A8C4RBC7"/>
<dbReference type="GO" id="GO:0008194">
    <property type="term" value="F:UDP-glycosyltransferase activity"/>
    <property type="evidence" value="ECO:0007669"/>
    <property type="project" value="TreeGrafter"/>
</dbReference>
<evidence type="ECO:0000256" key="10">
    <source>
        <dbReference type="ARBA" id="ARBA00023098"/>
    </source>
</evidence>
<dbReference type="Proteomes" id="UP000694388">
    <property type="component" value="Unplaced"/>
</dbReference>
<evidence type="ECO:0000256" key="1">
    <source>
        <dbReference type="ARBA" id="ARBA00004323"/>
    </source>
</evidence>
<keyword evidence="9 13" id="KW-0333">Golgi apparatus</keyword>
<evidence type="ECO:0000256" key="9">
    <source>
        <dbReference type="ARBA" id="ARBA00023034"/>
    </source>
</evidence>
<dbReference type="Pfam" id="PF01762">
    <property type="entry name" value="Galactosyl_T"/>
    <property type="match status" value="1"/>
</dbReference>
<evidence type="ECO:0000256" key="11">
    <source>
        <dbReference type="ARBA" id="ARBA00023136"/>
    </source>
</evidence>
<evidence type="ECO:0000256" key="7">
    <source>
        <dbReference type="ARBA" id="ARBA00022968"/>
    </source>
</evidence>
<dbReference type="GO" id="GO:0006493">
    <property type="term" value="P:protein O-linked glycosylation"/>
    <property type="evidence" value="ECO:0007669"/>
    <property type="project" value="TreeGrafter"/>
</dbReference>
<evidence type="ECO:0000256" key="2">
    <source>
        <dbReference type="ARBA" id="ARBA00004922"/>
    </source>
</evidence>
<evidence type="ECO:0000256" key="8">
    <source>
        <dbReference type="ARBA" id="ARBA00022989"/>
    </source>
</evidence>
<organism evidence="14 15">
    <name type="scientific">Eptatretus burgeri</name>
    <name type="common">Inshore hagfish</name>
    <dbReference type="NCBI Taxonomy" id="7764"/>
    <lineage>
        <taxon>Eukaryota</taxon>
        <taxon>Metazoa</taxon>
        <taxon>Chordata</taxon>
        <taxon>Craniata</taxon>
        <taxon>Vertebrata</taxon>
        <taxon>Cyclostomata</taxon>
        <taxon>Myxini</taxon>
        <taxon>Myxiniformes</taxon>
        <taxon>Myxinidae</taxon>
        <taxon>Eptatretinae</taxon>
        <taxon>Eptatretus</taxon>
    </lineage>
</organism>
<keyword evidence="15" id="KW-1185">Reference proteome</keyword>
<sequence>MKTTQSTTRMERSSLASCAGGEVWNDLAIAQELADGDDVSPMEMLKFLQDTFQKEKGMSVRRVFLAGVHEHHSEIRLLNALLQRENAQHNDVLQWNFYDTFFNLTVKQLLFFDWLNQSCQGVSYIFDGDDDVFVNVDNLMQFLLNQQRQQHLYTGMVIVNAAPILNQHSKYYVPHQIQAKNKYPSYVSGGGIIMSMWTAMQIRVAALSLPILPIDDVFLGQCLELLGLKPQYHHGFRTSGINLPGKHINSFHPCYYREMLLVHRLLPYQMLPMWEAVQDPKLRCGNPL</sequence>
<evidence type="ECO:0000256" key="6">
    <source>
        <dbReference type="ARBA" id="ARBA00022692"/>
    </source>
</evidence>
<keyword evidence="12" id="KW-0325">Glycoprotein</keyword>
<keyword evidence="6" id="KW-0812">Transmembrane</keyword>
<accession>A0A8C4RBC7</accession>
<dbReference type="FunFam" id="3.90.550.50:FF:000001">
    <property type="entry name" value="Hexosyltransferase"/>
    <property type="match status" value="1"/>
</dbReference>
<keyword evidence="4 13" id="KW-0328">Glycosyltransferase</keyword>
<reference evidence="14" key="1">
    <citation type="submission" date="2025-08" db="UniProtKB">
        <authorList>
            <consortium name="Ensembl"/>
        </authorList>
    </citation>
    <scope>IDENTIFICATION</scope>
</reference>
<evidence type="ECO:0000256" key="3">
    <source>
        <dbReference type="ARBA" id="ARBA00008661"/>
    </source>
</evidence>
<dbReference type="Ensembl" id="ENSEBUT00000027708.1">
    <property type="protein sequence ID" value="ENSEBUP00000027132.1"/>
    <property type="gene ID" value="ENSEBUG00000016660.1"/>
</dbReference>
<evidence type="ECO:0000256" key="13">
    <source>
        <dbReference type="RuleBase" id="RU363063"/>
    </source>
</evidence>
<reference evidence="14" key="2">
    <citation type="submission" date="2025-09" db="UniProtKB">
        <authorList>
            <consortium name="Ensembl"/>
        </authorList>
    </citation>
    <scope>IDENTIFICATION</scope>
</reference>
<keyword evidence="5" id="KW-0808">Transferase</keyword>
<comment type="similarity">
    <text evidence="3 13">Belongs to the glycosyltransferase 31 family.</text>
</comment>
<dbReference type="GO" id="GO:0000139">
    <property type="term" value="C:Golgi membrane"/>
    <property type="evidence" value="ECO:0007669"/>
    <property type="project" value="UniProtKB-SubCell"/>
</dbReference>
<evidence type="ECO:0000256" key="12">
    <source>
        <dbReference type="ARBA" id="ARBA00023180"/>
    </source>
</evidence>
<comment type="subcellular location">
    <subcellularLocation>
        <location evidence="1 13">Golgi apparatus membrane</location>
        <topology evidence="1 13">Single-pass type II membrane protein</topology>
    </subcellularLocation>
</comment>
<dbReference type="InterPro" id="IPR002659">
    <property type="entry name" value="Glyco_trans_31"/>
</dbReference>
<evidence type="ECO:0000313" key="14">
    <source>
        <dbReference type="Ensembl" id="ENSEBUP00000027132.1"/>
    </source>
</evidence>
<dbReference type="GeneTree" id="ENSGT00940000159134"/>
<dbReference type="Gene3D" id="3.90.550.50">
    <property type="match status" value="1"/>
</dbReference>
<proteinExistence type="inferred from homology"/>
<name>A0A8C4RBC7_EPTBU</name>
<keyword evidence="11" id="KW-0472">Membrane</keyword>